<sequence>MKPGQDHLSLQRRRQQTAESGVAPAAREPHVTPLDMTEATAVLRREDPALLDQSTRMHLSRASLNESLQARHEFQSRVDGLRRAFESGQTEAYVRPPSHFKVDGEGSVIQVLQEGGTIYTADRKVGYQLPYSDLDRIGRKVEHGIRAATALFGYRLLEMHGAIKAEDIFRYIDDVVLAGEANTGDNRHEAILREAEKLFAFDEQLSHDAILKDEMGGDFVDYDNSDYAFTLRMRSLDSPVAVERLNGICEIALARGREEEQARLASKYGESSPVYQAHAVIAKVISGYDVM</sequence>
<evidence type="ECO:0000313" key="3">
    <source>
        <dbReference type="Proteomes" id="UP000230292"/>
    </source>
</evidence>
<dbReference type="AlphaFoldDB" id="A0A2M7H2S9"/>
<dbReference type="Proteomes" id="UP000230292">
    <property type="component" value="Unassembled WGS sequence"/>
</dbReference>
<name>A0A2M7H2S9_9BACT</name>
<organism evidence="2 3">
    <name type="scientific">Candidatus Kerfeldbacteria bacterium CG15_BIG_FIL_POST_REV_8_21_14_020_45_12</name>
    <dbReference type="NCBI Taxonomy" id="2014247"/>
    <lineage>
        <taxon>Bacteria</taxon>
        <taxon>Candidatus Kerfeldiibacteriota</taxon>
    </lineage>
</organism>
<comment type="caution">
    <text evidence="2">The sequence shown here is derived from an EMBL/GenBank/DDBJ whole genome shotgun (WGS) entry which is preliminary data.</text>
</comment>
<evidence type="ECO:0000256" key="1">
    <source>
        <dbReference type="SAM" id="MobiDB-lite"/>
    </source>
</evidence>
<accession>A0A2M7H2S9</accession>
<protein>
    <submittedName>
        <fullName evidence="2">Uncharacterized protein</fullName>
    </submittedName>
</protein>
<proteinExistence type="predicted"/>
<feature type="region of interest" description="Disordered" evidence="1">
    <location>
        <begin position="1"/>
        <end position="35"/>
    </location>
</feature>
<evidence type="ECO:0000313" key="2">
    <source>
        <dbReference type="EMBL" id="PIW36538.1"/>
    </source>
</evidence>
<reference evidence="2 3" key="1">
    <citation type="submission" date="2017-09" db="EMBL/GenBank/DDBJ databases">
        <title>Depth-based differentiation of microbial function through sediment-hosted aquifers and enrichment of novel symbionts in the deep terrestrial subsurface.</title>
        <authorList>
            <person name="Probst A.J."/>
            <person name="Ladd B."/>
            <person name="Jarett J.K."/>
            <person name="Geller-Mcgrath D.E."/>
            <person name="Sieber C.M."/>
            <person name="Emerson J.B."/>
            <person name="Anantharaman K."/>
            <person name="Thomas B.C."/>
            <person name="Malmstrom R."/>
            <person name="Stieglmeier M."/>
            <person name="Klingl A."/>
            <person name="Woyke T."/>
            <person name="Ryan C.M."/>
            <person name="Banfield J.F."/>
        </authorList>
    </citation>
    <scope>NUCLEOTIDE SEQUENCE [LARGE SCALE GENOMIC DNA]</scope>
    <source>
        <strain evidence="2">CG15_BIG_FIL_POST_REV_8_21_14_020_45_12</strain>
    </source>
</reference>
<gene>
    <name evidence="2" type="ORF">COW24_05005</name>
</gene>
<dbReference type="EMBL" id="PFGC01000050">
    <property type="protein sequence ID" value="PIW36538.1"/>
    <property type="molecule type" value="Genomic_DNA"/>
</dbReference>